<accession>W9RXH0</accession>
<evidence type="ECO:0000313" key="2">
    <source>
        <dbReference type="EMBL" id="EXB97047.1"/>
    </source>
</evidence>
<protein>
    <submittedName>
        <fullName evidence="2">Uncharacterized protein</fullName>
    </submittedName>
</protein>
<reference evidence="3" key="1">
    <citation type="submission" date="2013-01" db="EMBL/GenBank/DDBJ databases">
        <title>Draft Genome Sequence of a Mulberry Tree, Morus notabilis C.K. Schneid.</title>
        <authorList>
            <person name="He N."/>
            <person name="Zhao S."/>
        </authorList>
    </citation>
    <scope>NUCLEOTIDE SEQUENCE</scope>
</reference>
<proteinExistence type="predicted"/>
<sequence>MAGRVATCAGSSGGAQPPLGPHRVPAYCESAPEPRQRRGRCGTKGYEIAQKVLQDRKITVEFDEAGGTWKALGKYGVWFDSAVGIHTRDICEPFHDAWQDISDMDKRTILARMLGGSKVLQRLEKFLAPPLQLLLIIVNHKQKISETNRSNRSNQKYPSLHGRLSYFQHHNKKASMETQELMSAIDNWADMHRRGDSWVNTHTEQTFVKHPGGGETNAKNTDYFKLD</sequence>
<feature type="region of interest" description="Disordered" evidence="1">
    <location>
        <begin position="1"/>
        <end position="22"/>
    </location>
</feature>
<dbReference type="Proteomes" id="UP000030645">
    <property type="component" value="Unassembled WGS sequence"/>
</dbReference>
<organism evidence="2 3">
    <name type="scientific">Morus notabilis</name>
    <dbReference type="NCBI Taxonomy" id="981085"/>
    <lineage>
        <taxon>Eukaryota</taxon>
        <taxon>Viridiplantae</taxon>
        <taxon>Streptophyta</taxon>
        <taxon>Embryophyta</taxon>
        <taxon>Tracheophyta</taxon>
        <taxon>Spermatophyta</taxon>
        <taxon>Magnoliopsida</taxon>
        <taxon>eudicotyledons</taxon>
        <taxon>Gunneridae</taxon>
        <taxon>Pentapetalae</taxon>
        <taxon>rosids</taxon>
        <taxon>fabids</taxon>
        <taxon>Rosales</taxon>
        <taxon>Moraceae</taxon>
        <taxon>Moreae</taxon>
        <taxon>Morus</taxon>
    </lineage>
</organism>
<keyword evidence="3" id="KW-1185">Reference proteome</keyword>
<dbReference type="AlphaFoldDB" id="W9RXH0"/>
<gene>
    <name evidence="2" type="ORF">L484_014658</name>
</gene>
<evidence type="ECO:0000256" key="1">
    <source>
        <dbReference type="SAM" id="MobiDB-lite"/>
    </source>
</evidence>
<evidence type="ECO:0000313" key="3">
    <source>
        <dbReference type="Proteomes" id="UP000030645"/>
    </source>
</evidence>
<dbReference type="EMBL" id="KE345255">
    <property type="protein sequence ID" value="EXB97047.1"/>
    <property type="molecule type" value="Genomic_DNA"/>
</dbReference>
<name>W9RXH0_9ROSA</name>